<feature type="region of interest" description="Disordered" evidence="1">
    <location>
        <begin position="30"/>
        <end position="49"/>
    </location>
</feature>
<feature type="compositionally biased region" description="Polar residues" evidence="1">
    <location>
        <begin position="136"/>
        <end position="158"/>
    </location>
</feature>
<evidence type="ECO:0000256" key="2">
    <source>
        <dbReference type="SAM" id="Phobius"/>
    </source>
</evidence>
<feature type="transmembrane region" description="Helical" evidence="2">
    <location>
        <begin position="165"/>
        <end position="188"/>
    </location>
</feature>
<organism evidence="3 4">
    <name type="scientific">Xylaria bambusicola</name>
    <dbReference type="NCBI Taxonomy" id="326684"/>
    <lineage>
        <taxon>Eukaryota</taxon>
        <taxon>Fungi</taxon>
        <taxon>Dikarya</taxon>
        <taxon>Ascomycota</taxon>
        <taxon>Pezizomycotina</taxon>
        <taxon>Sordariomycetes</taxon>
        <taxon>Xylariomycetidae</taxon>
        <taxon>Xylariales</taxon>
        <taxon>Xylariaceae</taxon>
        <taxon>Xylaria</taxon>
    </lineage>
</organism>
<feature type="compositionally biased region" description="Polar residues" evidence="1">
    <location>
        <begin position="509"/>
        <end position="522"/>
    </location>
</feature>
<evidence type="ECO:0000313" key="3">
    <source>
        <dbReference type="EMBL" id="KAK5625588.1"/>
    </source>
</evidence>
<feature type="compositionally biased region" description="Low complexity" evidence="1">
    <location>
        <begin position="61"/>
        <end position="76"/>
    </location>
</feature>
<evidence type="ECO:0000256" key="1">
    <source>
        <dbReference type="SAM" id="MobiDB-lite"/>
    </source>
</evidence>
<feature type="region of interest" description="Disordered" evidence="1">
    <location>
        <begin position="497"/>
        <end position="609"/>
    </location>
</feature>
<protein>
    <submittedName>
        <fullName evidence="3">Uncharacterized protein</fullName>
    </submittedName>
</protein>
<accession>A0AAN7UBN7</accession>
<sequence>MSSPFSTATLNRRICTIVPKVADGGVATTTSVSTASSSTSTLIPSSSSTLTSVTTISTSTISSASSASTSTPETTPNLGIPDPFINVPAPSTSTSTTSETLTTATSASRVPSSAFSSPSEIISGSTESTIPAATGQFGSSNPATDVATGTSNNSSGGAISTQTTVAVAGGVIGGLALLSIIAFLFWFWRKRLMKKRRSTLLTPLNTDSPYRGGEKGSYRPYVFSRTSLGPTRFPEKVRAAVGYNYSRLRGRVSGLVYRSPKPSVDLDRGNSQFGLPGTPATRSTSGAGVVNNDSTTMKGRLVDWWRRLTENGGFNRKFRNDPKNGPANNDTYTSISNTARTGRRGSQPNFLSLLSVEGSQQQRGSSSNPRRSQSLGNDQFLGSLGLNFDTENPFADSNVMSHDSAKVMPLAVSAGGTSNPFSDANAIAAPTRSAINNSGTAGGSTTYVQNIRRSRGYTASAANSQPLSGAMANRMPSVYRDSIISIDTIDTRRNKFRSDPFDLDRPELLSQSSAANPQGATENTRDSRYGRQSNGRGLPNRPRPTHTRTESVGSRYSSGVSSMGEWSDPGPDVGPAAGRWVPSPDSMLGRQSTIRDGGSGNQRNVGKAI</sequence>
<dbReference type="EMBL" id="JAWHQM010000002">
    <property type="protein sequence ID" value="KAK5625588.1"/>
    <property type="molecule type" value="Genomic_DNA"/>
</dbReference>
<proteinExistence type="predicted"/>
<feature type="compositionally biased region" description="Basic and acidic residues" evidence="1">
    <location>
        <begin position="497"/>
        <end position="507"/>
    </location>
</feature>
<keyword evidence="4" id="KW-1185">Reference proteome</keyword>
<keyword evidence="2" id="KW-1133">Transmembrane helix</keyword>
<evidence type="ECO:0000313" key="4">
    <source>
        <dbReference type="Proteomes" id="UP001305414"/>
    </source>
</evidence>
<comment type="caution">
    <text evidence="3">The sequence shown here is derived from an EMBL/GenBank/DDBJ whole genome shotgun (WGS) entry which is preliminary data.</text>
</comment>
<keyword evidence="2" id="KW-0472">Membrane</keyword>
<feature type="compositionally biased region" description="Low complexity" evidence="1">
    <location>
        <begin position="551"/>
        <end position="562"/>
    </location>
</feature>
<feature type="region of interest" description="Disordered" evidence="1">
    <location>
        <begin position="267"/>
        <end position="294"/>
    </location>
</feature>
<feature type="compositionally biased region" description="Low complexity" evidence="1">
    <location>
        <begin position="91"/>
        <end position="131"/>
    </location>
</feature>
<keyword evidence="2" id="KW-0812">Transmembrane</keyword>
<dbReference type="AlphaFoldDB" id="A0AAN7UBN7"/>
<feature type="compositionally biased region" description="Polar residues" evidence="1">
    <location>
        <begin position="326"/>
        <end position="377"/>
    </location>
</feature>
<name>A0AAN7UBN7_9PEZI</name>
<dbReference type="Proteomes" id="UP001305414">
    <property type="component" value="Unassembled WGS sequence"/>
</dbReference>
<feature type="region of interest" description="Disordered" evidence="1">
    <location>
        <begin position="61"/>
        <end position="158"/>
    </location>
</feature>
<feature type="region of interest" description="Disordered" evidence="1">
    <location>
        <begin position="313"/>
        <end position="378"/>
    </location>
</feature>
<reference evidence="3 4" key="1">
    <citation type="submission" date="2023-10" db="EMBL/GenBank/DDBJ databases">
        <title>Draft genome sequence of Xylaria bambusicola isolate GMP-LS, the root and basal stem rot pathogen of sugarcane in Indonesia.</title>
        <authorList>
            <person name="Selvaraj P."/>
            <person name="Muralishankar V."/>
            <person name="Muruganantham S."/>
            <person name="Sp S."/>
            <person name="Haryani S."/>
            <person name="Lau K.J.X."/>
            <person name="Naqvi N.I."/>
        </authorList>
    </citation>
    <scope>NUCLEOTIDE SEQUENCE [LARGE SCALE GENOMIC DNA]</scope>
    <source>
        <strain evidence="3">GMP-LS</strain>
    </source>
</reference>
<feature type="compositionally biased region" description="Polar residues" evidence="1">
    <location>
        <begin position="280"/>
        <end position="294"/>
    </location>
</feature>
<dbReference type="CDD" id="cd12087">
    <property type="entry name" value="TM_EGFR-like"/>
    <property type="match status" value="1"/>
</dbReference>
<gene>
    <name evidence="3" type="ORF">RRF57_001305</name>
</gene>